<gene>
    <name evidence="3" type="ORF">A9O66_07545</name>
    <name evidence="2" type="ORF">VOI32_00800</name>
</gene>
<reference evidence="3" key="2">
    <citation type="submission" date="2016-06" db="EMBL/GenBank/DDBJ databases">
        <authorList>
            <person name="Huang P."/>
            <person name="Jiang X."/>
            <person name="Liu X."/>
        </authorList>
    </citation>
    <scope>NUCLEOTIDE SEQUENCE</scope>
    <source>
        <strain evidence="3">852011</strain>
    </source>
</reference>
<reference evidence="3 4" key="1">
    <citation type="journal article" date="2014" name="Genome Announc.">
        <title>Draft Genome Sequence of the Haloacid-Degrading Burkholderia caribensis Strain MBA4.</title>
        <authorList>
            <person name="Pan Y."/>
            <person name="Kong K.F."/>
            <person name="Tsang J.S."/>
        </authorList>
    </citation>
    <scope>NUCLEOTIDE SEQUENCE [LARGE SCALE GENOMIC DNA]</scope>
    <source>
        <strain evidence="3 4">852011</strain>
    </source>
</reference>
<dbReference type="EMBL" id="JAYLVJ010000001">
    <property type="protein sequence ID" value="MEO1752468.1"/>
    <property type="molecule type" value="Genomic_DNA"/>
</dbReference>
<keyword evidence="5" id="KW-1185">Reference proteome</keyword>
<accession>A0A9Q6RZW4</accession>
<dbReference type="Proteomes" id="UP000509548">
    <property type="component" value="Chromosome 1"/>
</dbReference>
<evidence type="ECO:0000256" key="1">
    <source>
        <dbReference type="SAM" id="MobiDB-lite"/>
    </source>
</evidence>
<evidence type="ECO:0000313" key="3">
    <source>
        <dbReference type="EMBL" id="QLB62245.1"/>
    </source>
</evidence>
<reference evidence="2 5" key="3">
    <citation type="submission" date="2024-01" db="EMBL/GenBank/DDBJ databases">
        <title>The diversity of rhizobia nodulating Mimosa spp. in eleven states of Brazil covering several biomes is determined by host plant, location, and edaphic factors.</title>
        <authorList>
            <person name="Rouws L."/>
            <person name="Barauna A."/>
            <person name="Beukes C."/>
            <person name="De Faria S.M."/>
            <person name="Gross E."/>
            <person name="Dos Reis Junior F.B."/>
            <person name="Simon M."/>
            <person name="Maluk M."/>
            <person name="Odee D.W."/>
            <person name="Kenicer G."/>
            <person name="Young J.P.W."/>
            <person name="Reis V.M."/>
            <person name="Zilli J."/>
            <person name="James E.K."/>
        </authorList>
    </citation>
    <scope>NUCLEOTIDE SEQUENCE [LARGE SCALE GENOMIC DNA]</scope>
    <source>
        <strain evidence="2 5">JHI1651</strain>
    </source>
</reference>
<protein>
    <submittedName>
        <fullName evidence="3">Uncharacterized protein</fullName>
    </submittedName>
</protein>
<proteinExistence type="predicted"/>
<dbReference type="EMBL" id="CP015958">
    <property type="protein sequence ID" value="QLB62245.1"/>
    <property type="molecule type" value="Genomic_DNA"/>
</dbReference>
<evidence type="ECO:0000313" key="2">
    <source>
        <dbReference type="EMBL" id="MEO1752468.1"/>
    </source>
</evidence>
<sequence length="137" mass="15147">MRGADDERPAPWGAEWAPGEPTNIVSGSTFDRYAAHGWLDYTMPDGKRGEVNYMAIKPGDTIPRRFGSHVGTLNGNAYLFPVSKGAGPVPGAPTYYCAYFELEGEWFFFYTEHAMLAKGIAIKMHVATPVAWPFPTR</sequence>
<name>A0A9Q6RZW4_9BURK</name>
<evidence type="ECO:0000313" key="5">
    <source>
        <dbReference type="Proteomes" id="UP001462961"/>
    </source>
</evidence>
<organism evidence="3 4">
    <name type="scientific">Paraburkholderia caribensis</name>
    <dbReference type="NCBI Taxonomy" id="75105"/>
    <lineage>
        <taxon>Bacteria</taxon>
        <taxon>Pseudomonadati</taxon>
        <taxon>Pseudomonadota</taxon>
        <taxon>Betaproteobacteria</taxon>
        <taxon>Burkholderiales</taxon>
        <taxon>Burkholderiaceae</taxon>
        <taxon>Paraburkholderia</taxon>
    </lineage>
</organism>
<dbReference type="Proteomes" id="UP001462961">
    <property type="component" value="Unassembled WGS sequence"/>
</dbReference>
<dbReference type="RefSeq" id="WP_107200728.1">
    <property type="nucleotide sequence ID" value="NZ_CP015958.1"/>
</dbReference>
<dbReference type="AlphaFoldDB" id="A0A9Q6RZW4"/>
<feature type="region of interest" description="Disordered" evidence="1">
    <location>
        <begin position="1"/>
        <end position="20"/>
    </location>
</feature>
<evidence type="ECO:0000313" key="4">
    <source>
        <dbReference type="Proteomes" id="UP000509548"/>
    </source>
</evidence>